<gene>
    <name evidence="3" type="ORF">SAMN05660324_0921</name>
</gene>
<dbReference type="SMART" id="SM00507">
    <property type="entry name" value="HNHc"/>
    <property type="match status" value="1"/>
</dbReference>
<feature type="region of interest" description="Disordered" evidence="1">
    <location>
        <begin position="320"/>
        <end position="367"/>
    </location>
</feature>
<organism evidence="3 4">
    <name type="scientific">Klenkia brasiliensis</name>
    <dbReference type="NCBI Taxonomy" id="333142"/>
    <lineage>
        <taxon>Bacteria</taxon>
        <taxon>Bacillati</taxon>
        <taxon>Actinomycetota</taxon>
        <taxon>Actinomycetes</taxon>
        <taxon>Geodermatophilales</taxon>
        <taxon>Geodermatophilaceae</taxon>
        <taxon>Klenkia</taxon>
    </lineage>
</organism>
<reference evidence="4" key="1">
    <citation type="submission" date="2016-10" db="EMBL/GenBank/DDBJ databases">
        <authorList>
            <person name="Varghese N."/>
            <person name="Submissions S."/>
        </authorList>
    </citation>
    <scope>NUCLEOTIDE SEQUENCE [LARGE SCALE GENOMIC DNA]</scope>
    <source>
        <strain evidence="4">DSM 44526</strain>
    </source>
</reference>
<dbReference type="Gene3D" id="1.10.30.50">
    <property type="match status" value="1"/>
</dbReference>
<evidence type="ECO:0000256" key="1">
    <source>
        <dbReference type="SAM" id="MobiDB-lite"/>
    </source>
</evidence>
<evidence type="ECO:0000259" key="2">
    <source>
        <dbReference type="SMART" id="SM00507"/>
    </source>
</evidence>
<sequence length="554" mass="58063">MTATAQRFWVEITPRLAVDRAGGPTVLPRLTGLAAAAGLAGAALDDELASVHRQMAALAAYRAGLVERKATLGARQPLPFAPGARTDTRPEADGDLDPSLQAADDFLPEEVAVLLRMSVPSARYLVDDDLVLVRQLPAVWHALADGRIDETRAKVLVRALRYQAASWGGPVDDAVVDEVAARGVEWAAAGCPPTTLRERVDAALVAADPEAADRRRNLRKREADVRVQGTGDGLADLRATHLDAADAALVKAQLDAFVRRLQAEGDDRPAGQIRTALVVTLLTRPWEALDPAIAHLTINADLADLLVPGIGDLLADADAEATTADADPSPTDEGTGVPGGGDDGTPAPGARQGADVPGGAQVGDVGGLPVSPAAVRELLRRIDALGLTHPDGGELAFTVTGEHGRLLAVATPEELLAAARAGRGVGPPPPAAGYAPTAAQYRHLRARDRHCRFPGCRQVALRTDADHVVPYDHRDPAAGGRTCVRNLVLLCRRHHRLKTFAPGWRFALDPDGTLHVTTPGGSTLVTQPPGEGDVLDLGHPPPPPHDPVADPAPF</sequence>
<dbReference type="InterPro" id="IPR003615">
    <property type="entry name" value="HNH_nuc"/>
</dbReference>
<feature type="region of interest" description="Disordered" evidence="1">
    <location>
        <begin position="518"/>
        <end position="554"/>
    </location>
</feature>
<accession>A0A1G7N761</accession>
<keyword evidence="4" id="KW-1185">Reference proteome</keyword>
<evidence type="ECO:0000313" key="3">
    <source>
        <dbReference type="EMBL" id="SDF69918.1"/>
    </source>
</evidence>
<name>A0A1G7N761_9ACTN</name>
<dbReference type="RefSeq" id="WP_091058771.1">
    <property type="nucleotide sequence ID" value="NZ_FNCF01000001.1"/>
</dbReference>
<dbReference type="Proteomes" id="UP000198863">
    <property type="component" value="Unassembled WGS sequence"/>
</dbReference>
<dbReference type="AlphaFoldDB" id="A0A1G7N761"/>
<evidence type="ECO:0000313" key="4">
    <source>
        <dbReference type="Proteomes" id="UP000198863"/>
    </source>
</evidence>
<feature type="compositionally biased region" description="Pro residues" evidence="1">
    <location>
        <begin position="539"/>
        <end position="554"/>
    </location>
</feature>
<feature type="compositionally biased region" description="Low complexity" evidence="1">
    <location>
        <begin position="320"/>
        <end position="335"/>
    </location>
</feature>
<feature type="domain" description="HNH nuclease" evidence="2">
    <location>
        <begin position="439"/>
        <end position="496"/>
    </location>
</feature>
<dbReference type="EMBL" id="FNCF01000001">
    <property type="protein sequence ID" value="SDF69918.1"/>
    <property type="molecule type" value="Genomic_DNA"/>
</dbReference>
<proteinExistence type="predicted"/>
<dbReference type="CDD" id="cd00085">
    <property type="entry name" value="HNHc"/>
    <property type="match status" value="1"/>
</dbReference>
<dbReference type="OrthoDB" id="3261064at2"/>
<protein>
    <recommendedName>
        <fullName evidence="2">HNH nuclease domain-containing protein</fullName>
    </recommendedName>
</protein>